<sequence length="267" mass="29825">MTQCQLSLDLYIKQDASLSDFAGPGWLTVIDAVRQAHVGLVNQLYLQGEADTGKSHLLAAIGESFRELGSSVIYLSMRELVGLDPQVVGGLEHMDMIAIDDIDAIEGHAGWQEAIFHLINRSRERSQDAQVLLAFASRKPFGQLDFGLQDLKSRLAKSLLVALPTGSDRSDRALILQAVLKRRNWQFDPRITDYLLDEGPKRIGAMLEVLTAVQPMFTNLERAHVTKAKVQAAIKLIDERTLLDELRDLTSDDDTLASDRQQDWLDF</sequence>
<evidence type="ECO:0000313" key="3">
    <source>
        <dbReference type="Proteomes" id="UP000092508"/>
    </source>
</evidence>
<dbReference type="GO" id="GO:0006270">
    <property type="term" value="P:DNA replication initiation"/>
    <property type="evidence" value="ECO:0007669"/>
    <property type="project" value="TreeGrafter"/>
</dbReference>
<dbReference type="Proteomes" id="UP000092508">
    <property type="component" value="Unassembled WGS sequence"/>
</dbReference>
<dbReference type="SUPFAM" id="SSF52540">
    <property type="entry name" value="P-loop containing nucleoside triphosphate hydrolases"/>
    <property type="match status" value="1"/>
</dbReference>
<comment type="caution">
    <text evidence="2">The sequence shown here is derived from an EMBL/GenBank/DDBJ whole genome shotgun (WGS) entry which is preliminary data.</text>
</comment>
<dbReference type="AlphaFoldDB" id="A0A1B8QCB2"/>
<dbReference type="CDD" id="cd00009">
    <property type="entry name" value="AAA"/>
    <property type="match status" value="1"/>
</dbReference>
<dbReference type="PANTHER" id="PTHR30050:SF5">
    <property type="entry name" value="DNAA REGULATORY INACTIVATOR HDA"/>
    <property type="match status" value="1"/>
</dbReference>
<dbReference type="EMBL" id="LZMZ01000017">
    <property type="protein sequence ID" value="OBX78417.1"/>
    <property type="molecule type" value="Genomic_DNA"/>
</dbReference>
<dbReference type="GO" id="GO:0032297">
    <property type="term" value="P:negative regulation of DNA-templated DNA replication initiation"/>
    <property type="evidence" value="ECO:0007669"/>
    <property type="project" value="TreeGrafter"/>
</dbReference>
<organism evidence="2 3">
    <name type="scientific">Faucicola atlantae</name>
    <dbReference type="NCBI Taxonomy" id="34059"/>
    <lineage>
        <taxon>Bacteria</taxon>
        <taxon>Pseudomonadati</taxon>
        <taxon>Pseudomonadota</taxon>
        <taxon>Gammaproteobacteria</taxon>
        <taxon>Moraxellales</taxon>
        <taxon>Moraxellaceae</taxon>
        <taxon>Faucicola</taxon>
    </lineage>
</organism>
<gene>
    <name evidence="2" type="ORF">A9308_06470</name>
</gene>
<dbReference type="STRING" id="34059.A9308_06470"/>
<evidence type="ECO:0000259" key="1">
    <source>
        <dbReference type="Pfam" id="PF00308"/>
    </source>
</evidence>
<dbReference type="RefSeq" id="WP_067236583.1">
    <property type="nucleotide sequence ID" value="NZ_LZMZ01000017.1"/>
</dbReference>
<protein>
    <submittedName>
        <fullName evidence="2">DnaA regulatory inactivator Hda</fullName>
    </submittedName>
</protein>
<evidence type="ECO:0000313" key="2">
    <source>
        <dbReference type="EMBL" id="OBX78417.1"/>
    </source>
</evidence>
<feature type="domain" description="Chromosomal replication initiator protein DnaA ATPAse" evidence="1">
    <location>
        <begin position="36"/>
        <end position="160"/>
    </location>
</feature>
<dbReference type="InterPro" id="IPR027417">
    <property type="entry name" value="P-loop_NTPase"/>
</dbReference>
<proteinExistence type="predicted"/>
<name>A0A1B8QCB2_9GAMM</name>
<dbReference type="Pfam" id="PF00308">
    <property type="entry name" value="Bac_DnaA"/>
    <property type="match status" value="1"/>
</dbReference>
<dbReference type="OrthoDB" id="9784878at2"/>
<reference evidence="2 3" key="1">
    <citation type="submission" date="2016-06" db="EMBL/GenBank/DDBJ databases">
        <title>Draft genome of Moraxella atlantae CCUG 66109.</title>
        <authorList>
            <person name="Salva-Serra F."/>
            <person name="Engstrom-Jakobsson H."/>
            <person name="Thorell K."/>
            <person name="Gonzales-Siles L."/>
            <person name="Karlsson R."/>
            <person name="Boulund F."/>
            <person name="Engstrand L."/>
            <person name="Kristiansson E."/>
            <person name="Moore E."/>
        </authorList>
    </citation>
    <scope>NUCLEOTIDE SEQUENCE [LARGE SCALE GENOMIC DNA]</scope>
    <source>
        <strain evidence="2 3">CCUG 66109</strain>
    </source>
</reference>
<dbReference type="PANTHER" id="PTHR30050">
    <property type="entry name" value="CHROMOSOMAL REPLICATION INITIATOR PROTEIN DNAA"/>
    <property type="match status" value="1"/>
</dbReference>
<dbReference type="Gene3D" id="3.40.50.300">
    <property type="entry name" value="P-loop containing nucleotide triphosphate hydrolases"/>
    <property type="match status" value="1"/>
</dbReference>
<dbReference type="InterPro" id="IPR013317">
    <property type="entry name" value="DnaA_dom"/>
</dbReference>
<accession>A0A1B8QCB2</accession>